<dbReference type="OrthoDB" id="5351233at2759"/>
<dbReference type="Pfam" id="PF10075">
    <property type="entry name" value="CSN8_PSD8_EIF3K"/>
    <property type="match status" value="1"/>
</dbReference>
<evidence type="ECO:0000256" key="5">
    <source>
        <dbReference type="ARBA" id="ARBA00023242"/>
    </source>
</evidence>
<keyword evidence="8" id="KW-1185">Reference proteome</keyword>
<dbReference type="InterPro" id="IPR033205">
    <property type="entry name" value="COP9_CSN8"/>
</dbReference>
<sequence>MDLSQLREAMASKSYDRIADICDDLMLQIASSRGVEFLEEWPCAVHLLGHIYVNDLNSARFLWKSLPPGVKERNPEIMAVWKIGQCLWTRDRAGVYGAIRDFRWSPEILDFVMAFSGKRTLIYQQRMFQLLLSAYSTITTADTAQFMGMSEEAAVDYAVRHGWALDPVTGMLTVRRESMVSKQKVDPSKLQRLTEFVFHLEH</sequence>
<organism evidence="7 8">
    <name type="scientific">Spirodela intermedia</name>
    <name type="common">Intermediate duckweed</name>
    <dbReference type="NCBI Taxonomy" id="51605"/>
    <lineage>
        <taxon>Eukaryota</taxon>
        <taxon>Viridiplantae</taxon>
        <taxon>Streptophyta</taxon>
        <taxon>Embryophyta</taxon>
        <taxon>Tracheophyta</taxon>
        <taxon>Spermatophyta</taxon>
        <taxon>Magnoliopsida</taxon>
        <taxon>Liliopsida</taxon>
        <taxon>Araceae</taxon>
        <taxon>Lemnoideae</taxon>
        <taxon>Spirodela</taxon>
    </lineage>
</organism>
<accession>A0A7I8KIJ9</accession>
<dbReference type="GO" id="GO:0010387">
    <property type="term" value="P:COP9 signalosome assembly"/>
    <property type="evidence" value="ECO:0007669"/>
    <property type="project" value="InterPro"/>
</dbReference>
<dbReference type="AlphaFoldDB" id="A0A7I8KIJ9"/>
<keyword evidence="5" id="KW-0539">Nucleus</keyword>
<keyword evidence="4" id="KW-0736">Signalosome</keyword>
<evidence type="ECO:0000313" key="8">
    <source>
        <dbReference type="Proteomes" id="UP000663760"/>
    </source>
</evidence>
<name>A0A7I8KIJ9_SPIIN</name>
<evidence type="ECO:0000256" key="2">
    <source>
        <dbReference type="ARBA" id="ARBA00004496"/>
    </source>
</evidence>
<feature type="domain" description="CSN8/PSMD8/EIF3K" evidence="6">
    <location>
        <begin position="39"/>
        <end position="178"/>
    </location>
</feature>
<proteinExistence type="predicted"/>
<evidence type="ECO:0000256" key="1">
    <source>
        <dbReference type="ARBA" id="ARBA00004123"/>
    </source>
</evidence>
<gene>
    <name evidence="7" type="ORF">SI8410_05007571</name>
</gene>
<protein>
    <recommendedName>
        <fullName evidence="6">CSN8/PSMD8/EIF3K domain-containing protein</fullName>
    </recommendedName>
</protein>
<comment type="subcellular location">
    <subcellularLocation>
        <location evidence="2">Cytoplasm</location>
    </subcellularLocation>
    <subcellularLocation>
        <location evidence="1">Nucleus</location>
    </subcellularLocation>
</comment>
<evidence type="ECO:0000256" key="3">
    <source>
        <dbReference type="ARBA" id="ARBA00022490"/>
    </source>
</evidence>
<evidence type="ECO:0000313" key="7">
    <source>
        <dbReference type="EMBL" id="CAA7396908.1"/>
    </source>
</evidence>
<dbReference type="PANTHER" id="PTHR13339:SF0">
    <property type="entry name" value="COP9 SIGNALOSOME COMPLEX SUBUNIT 8"/>
    <property type="match status" value="1"/>
</dbReference>
<dbReference type="InterPro" id="IPR033464">
    <property type="entry name" value="CSN8_PSD8_EIF3K"/>
</dbReference>
<evidence type="ECO:0000259" key="6">
    <source>
        <dbReference type="Pfam" id="PF10075"/>
    </source>
</evidence>
<keyword evidence="3" id="KW-0963">Cytoplasm</keyword>
<dbReference type="GO" id="GO:0000338">
    <property type="term" value="P:protein deneddylation"/>
    <property type="evidence" value="ECO:0007669"/>
    <property type="project" value="InterPro"/>
</dbReference>
<dbReference type="GO" id="GO:0008180">
    <property type="term" value="C:COP9 signalosome"/>
    <property type="evidence" value="ECO:0007669"/>
    <property type="project" value="UniProtKB-KW"/>
</dbReference>
<dbReference type="GO" id="GO:0005737">
    <property type="term" value="C:cytoplasm"/>
    <property type="evidence" value="ECO:0007669"/>
    <property type="project" value="UniProtKB-SubCell"/>
</dbReference>
<dbReference type="PANTHER" id="PTHR13339">
    <property type="entry name" value="COP9 SIGNALOSOME COMPLEX SUBUNIT 8"/>
    <property type="match status" value="1"/>
</dbReference>
<evidence type="ECO:0000256" key="4">
    <source>
        <dbReference type="ARBA" id="ARBA00022790"/>
    </source>
</evidence>
<dbReference type="EMBL" id="LR746268">
    <property type="protein sequence ID" value="CAA7396908.1"/>
    <property type="molecule type" value="Genomic_DNA"/>
</dbReference>
<reference evidence="7" key="1">
    <citation type="submission" date="2020-02" db="EMBL/GenBank/DDBJ databases">
        <authorList>
            <person name="Scholz U."/>
            <person name="Mascher M."/>
            <person name="Fiebig A."/>
        </authorList>
    </citation>
    <scope>NUCLEOTIDE SEQUENCE</scope>
</reference>
<dbReference type="Proteomes" id="UP000663760">
    <property type="component" value="Chromosome 5"/>
</dbReference>